<accession>A0ABW0FCP2</accession>
<evidence type="ECO:0000313" key="2">
    <source>
        <dbReference type="Proteomes" id="UP001595937"/>
    </source>
</evidence>
<organism evidence="1 2">
    <name type="scientific">Brachybacterium tyrofermentans</name>
    <dbReference type="NCBI Taxonomy" id="47848"/>
    <lineage>
        <taxon>Bacteria</taxon>
        <taxon>Bacillati</taxon>
        <taxon>Actinomycetota</taxon>
        <taxon>Actinomycetes</taxon>
        <taxon>Micrococcales</taxon>
        <taxon>Dermabacteraceae</taxon>
        <taxon>Brachybacterium</taxon>
    </lineage>
</organism>
<evidence type="ECO:0000313" key="1">
    <source>
        <dbReference type="EMBL" id="MFC5296458.1"/>
    </source>
</evidence>
<reference evidence="2" key="1">
    <citation type="journal article" date="2019" name="Int. J. Syst. Evol. Microbiol.">
        <title>The Global Catalogue of Microorganisms (GCM) 10K type strain sequencing project: providing services to taxonomists for standard genome sequencing and annotation.</title>
        <authorList>
            <consortium name="The Broad Institute Genomics Platform"/>
            <consortium name="The Broad Institute Genome Sequencing Center for Infectious Disease"/>
            <person name="Wu L."/>
            <person name="Ma J."/>
        </authorList>
    </citation>
    <scope>NUCLEOTIDE SEQUENCE [LARGE SCALE GENOMIC DNA]</scope>
    <source>
        <strain evidence="2">CGMCC 1.16455</strain>
    </source>
</reference>
<dbReference type="RefSeq" id="WP_193117795.1">
    <property type="nucleotide sequence ID" value="NZ_BAAAIR010000046.1"/>
</dbReference>
<dbReference type="EMBL" id="JBHSLN010000012">
    <property type="protein sequence ID" value="MFC5296458.1"/>
    <property type="molecule type" value="Genomic_DNA"/>
</dbReference>
<dbReference type="GeneID" id="303298332"/>
<comment type="caution">
    <text evidence="1">The sequence shown here is derived from an EMBL/GenBank/DDBJ whole genome shotgun (WGS) entry which is preliminary data.</text>
</comment>
<protein>
    <recommendedName>
        <fullName evidence="3">Transposase</fullName>
    </recommendedName>
</protein>
<proteinExistence type="predicted"/>
<name>A0ABW0FCP2_9MICO</name>
<evidence type="ECO:0008006" key="3">
    <source>
        <dbReference type="Google" id="ProtNLM"/>
    </source>
</evidence>
<sequence length="158" mass="16768">MTSDPRLLRDQAGALRHGADRLTLLRLRLATVIVETTRAEDVRVRRIGGGIHEQWSRREYVELGRLATSLRGAAKLLDAVAVEGERTSGRRLGGYSGAGFLGRGDDAHRHVGAVSGFVGTTHGASIGGFPLVPGLAGAEPVHPSHTLGIATPDYDDED</sequence>
<keyword evidence="2" id="KW-1185">Reference proteome</keyword>
<gene>
    <name evidence="1" type="ORF">ACFPK8_02960</name>
</gene>
<dbReference type="Proteomes" id="UP001595937">
    <property type="component" value="Unassembled WGS sequence"/>
</dbReference>